<evidence type="ECO:0000313" key="1">
    <source>
        <dbReference type="EMBL" id="OHA48901.1"/>
    </source>
</evidence>
<dbReference type="STRING" id="1802362.A2806_04375"/>
<dbReference type="Proteomes" id="UP000177629">
    <property type="component" value="Unassembled WGS sequence"/>
</dbReference>
<sequence length="65" mass="7543">MLIFILATLLLYCMLYDLKITALMFPAPRFAHLCIFLFFVAKTAFIADIHIPAVLFDVLNHEIRE</sequence>
<evidence type="ECO:0000313" key="2">
    <source>
        <dbReference type="Proteomes" id="UP000177629"/>
    </source>
</evidence>
<dbReference type="EMBL" id="MHSS01000002">
    <property type="protein sequence ID" value="OHA48901.1"/>
    <property type="molecule type" value="Genomic_DNA"/>
</dbReference>
<gene>
    <name evidence="1" type="ORF">A2806_04375</name>
</gene>
<comment type="caution">
    <text evidence="1">The sequence shown here is derived from an EMBL/GenBank/DDBJ whole genome shotgun (WGS) entry which is preliminary data.</text>
</comment>
<accession>A0A1G2PMP1</accession>
<dbReference type="AlphaFoldDB" id="A0A1G2PMP1"/>
<reference evidence="1 2" key="1">
    <citation type="journal article" date="2016" name="Nat. Commun.">
        <title>Thousands of microbial genomes shed light on interconnected biogeochemical processes in an aquifer system.</title>
        <authorList>
            <person name="Anantharaman K."/>
            <person name="Brown C.T."/>
            <person name="Hug L.A."/>
            <person name="Sharon I."/>
            <person name="Castelle C.J."/>
            <person name="Probst A.J."/>
            <person name="Thomas B.C."/>
            <person name="Singh A."/>
            <person name="Wilkins M.J."/>
            <person name="Karaoz U."/>
            <person name="Brodie E.L."/>
            <person name="Williams K.H."/>
            <person name="Hubbard S.S."/>
            <person name="Banfield J.F."/>
        </authorList>
    </citation>
    <scope>NUCLEOTIDE SEQUENCE [LARGE SCALE GENOMIC DNA]</scope>
</reference>
<organism evidence="1 2">
    <name type="scientific">Candidatus Terrybacteria bacterium RIFCSPHIGHO2_01_FULL_48_17</name>
    <dbReference type="NCBI Taxonomy" id="1802362"/>
    <lineage>
        <taxon>Bacteria</taxon>
        <taxon>Candidatus Terryibacteriota</taxon>
    </lineage>
</organism>
<name>A0A1G2PMP1_9BACT</name>
<proteinExistence type="predicted"/>
<protein>
    <submittedName>
        <fullName evidence="1">Uncharacterized protein</fullName>
    </submittedName>
</protein>